<dbReference type="Proteomes" id="UP000029736">
    <property type="component" value="Unassembled WGS sequence"/>
</dbReference>
<comment type="caution">
    <text evidence="2">The sequence shown here is derived from an EMBL/GenBank/DDBJ whole genome shotgun (WGS) entry which is preliminary data.</text>
</comment>
<dbReference type="Gene3D" id="2.30.130.40">
    <property type="entry name" value="LON domain-like"/>
    <property type="match status" value="1"/>
</dbReference>
<dbReference type="InterPro" id="IPR046336">
    <property type="entry name" value="Lon_prtase_N_sf"/>
</dbReference>
<organism evidence="2 3">
    <name type="scientific">Phaeodactylibacter xiamenensis</name>
    <dbReference type="NCBI Taxonomy" id="1524460"/>
    <lineage>
        <taxon>Bacteria</taxon>
        <taxon>Pseudomonadati</taxon>
        <taxon>Bacteroidota</taxon>
        <taxon>Saprospiria</taxon>
        <taxon>Saprospirales</taxon>
        <taxon>Haliscomenobacteraceae</taxon>
        <taxon>Phaeodactylibacter</taxon>
    </lineage>
</organism>
<feature type="domain" description="Lon N-terminal" evidence="1">
    <location>
        <begin position="4"/>
        <end position="190"/>
    </location>
</feature>
<keyword evidence="3" id="KW-1185">Reference proteome</keyword>
<evidence type="ECO:0000313" key="3">
    <source>
        <dbReference type="Proteomes" id="UP000029736"/>
    </source>
</evidence>
<dbReference type="AlphaFoldDB" id="A0A098S3X9"/>
<name>A0A098S3X9_9BACT</name>
<dbReference type="STRING" id="1524460.IX84_18945"/>
<dbReference type="PANTHER" id="PTHR46732:SF8">
    <property type="entry name" value="ATP-DEPENDENT PROTEASE LA (LON) DOMAIN PROTEIN"/>
    <property type="match status" value="1"/>
</dbReference>
<proteinExistence type="predicted"/>
<dbReference type="SUPFAM" id="SSF88697">
    <property type="entry name" value="PUA domain-like"/>
    <property type="match status" value="1"/>
</dbReference>
<dbReference type="OrthoDB" id="25394at2"/>
<accession>A0A098S3X9</accession>
<evidence type="ECO:0000259" key="1">
    <source>
        <dbReference type="SMART" id="SM00464"/>
    </source>
</evidence>
<dbReference type="InterPro" id="IPR003111">
    <property type="entry name" value="Lon_prtase_N"/>
</dbReference>
<reference evidence="2 3" key="1">
    <citation type="journal article" date="2014" name="Int. J. Syst. Evol. Microbiol.">
        <title>Phaeodactylibacter xiamenensis gen. nov., sp. nov., a member of the family Saprospiraceae isolated from the marine alga Phaeodactylum tricornutum.</title>
        <authorList>
            <person name="Chen Z.Jr."/>
            <person name="Lei X."/>
            <person name="Lai Q."/>
            <person name="Li Y."/>
            <person name="Zhang B."/>
            <person name="Zhang J."/>
            <person name="Zhang H."/>
            <person name="Yang L."/>
            <person name="Zheng W."/>
            <person name="Tian Y."/>
            <person name="Yu Z."/>
            <person name="Xu H.Jr."/>
            <person name="Zheng T."/>
        </authorList>
    </citation>
    <scope>NUCLEOTIDE SEQUENCE [LARGE SCALE GENOMIC DNA]</scope>
    <source>
        <strain evidence="2 3">KD52</strain>
    </source>
</reference>
<dbReference type="EMBL" id="JPOS01000039">
    <property type="protein sequence ID" value="KGE87084.1"/>
    <property type="molecule type" value="Genomic_DNA"/>
</dbReference>
<evidence type="ECO:0000313" key="2">
    <source>
        <dbReference type="EMBL" id="KGE87084.1"/>
    </source>
</evidence>
<gene>
    <name evidence="2" type="ORF">IX84_18945</name>
</gene>
<dbReference type="InterPro" id="IPR015947">
    <property type="entry name" value="PUA-like_sf"/>
</dbReference>
<sequence>MNEMLPLFPLQLVAFPGESLNLHIFEPRYRQLAKACEEGGATFGIPAYINGKVMEVGTEMRLVAVEKRYPNGELDIRTEGIRPFRIEQFFRQAPGKLYAGAQVDWLEYTSTEGDITISMQLIELIGELFALLSIDKPVPEDPATLQTFDVAHHVGFSIEQEYQFLCIPNELARQEYMRAHLEKMLPVVREMNNLQERARMNGHFKNLQPPKF</sequence>
<protein>
    <recommendedName>
        <fullName evidence="1">Lon N-terminal domain-containing protein</fullName>
    </recommendedName>
</protein>
<dbReference type="RefSeq" id="WP_044223799.1">
    <property type="nucleotide sequence ID" value="NZ_JBKAGJ010000008.1"/>
</dbReference>
<dbReference type="Pfam" id="PF02190">
    <property type="entry name" value="LON_substr_bdg"/>
    <property type="match status" value="1"/>
</dbReference>
<dbReference type="PANTHER" id="PTHR46732">
    <property type="entry name" value="ATP-DEPENDENT PROTEASE LA (LON) DOMAIN PROTEIN"/>
    <property type="match status" value="1"/>
</dbReference>
<dbReference type="SMART" id="SM00464">
    <property type="entry name" value="LON"/>
    <property type="match status" value="1"/>
</dbReference>